<dbReference type="EMBL" id="JAINZW010000001">
    <property type="protein sequence ID" value="MBZ4038335.1"/>
    <property type="molecule type" value="Genomic_DNA"/>
</dbReference>
<dbReference type="InterPro" id="IPR036680">
    <property type="entry name" value="SPOR-like_sf"/>
</dbReference>
<evidence type="ECO:0000313" key="2">
    <source>
        <dbReference type="Proteomes" id="UP001430954"/>
    </source>
</evidence>
<dbReference type="RefSeq" id="WP_223674524.1">
    <property type="nucleotide sequence ID" value="NZ_JAINZW010000001.1"/>
</dbReference>
<sequence>MLIRASIVLLIALNLGVAAWWLLRDAPPPPAPEPLPAGVVPLQLVDEAPAGAPAAAAGPPVAARQCFSLGPFEDTLAATQAREGLDADVQVRLRREPIDSGQGWRVLIPPSDTIEDAQALARRIGEAGFEDFLVMREGADARAIALGRYGSEATARRRVEAMAAAGFDDAVAQPLGDAAQVWLDITAAGEFDADAARTATGAAQRETRDCPSGA</sequence>
<dbReference type="SUPFAM" id="SSF110997">
    <property type="entry name" value="Sporulation related repeat"/>
    <property type="match status" value="1"/>
</dbReference>
<accession>A0ABS7T386</accession>
<evidence type="ECO:0000313" key="1">
    <source>
        <dbReference type="EMBL" id="MBZ4038335.1"/>
    </source>
</evidence>
<proteinExistence type="predicted"/>
<name>A0ABS7T386_9GAMM</name>
<keyword evidence="2" id="KW-1185">Reference proteome</keyword>
<organism evidence="1 2">
    <name type="scientific">Novilysobacter selenitireducens</name>
    <dbReference type="NCBI Taxonomy" id="2872639"/>
    <lineage>
        <taxon>Bacteria</taxon>
        <taxon>Pseudomonadati</taxon>
        <taxon>Pseudomonadota</taxon>
        <taxon>Gammaproteobacteria</taxon>
        <taxon>Lysobacterales</taxon>
        <taxon>Lysobacteraceae</taxon>
        <taxon>Novilysobacter</taxon>
    </lineage>
</organism>
<evidence type="ECO:0008006" key="3">
    <source>
        <dbReference type="Google" id="ProtNLM"/>
    </source>
</evidence>
<dbReference type="Proteomes" id="UP001430954">
    <property type="component" value="Unassembled WGS sequence"/>
</dbReference>
<protein>
    <recommendedName>
        <fullName evidence="3">SPOR domain-containing protein</fullName>
    </recommendedName>
</protein>
<reference evidence="1 2" key="1">
    <citation type="submission" date="2021-09" db="EMBL/GenBank/DDBJ databases">
        <title>Lysobacter sp. 13A isolated from the river sediment.</title>
        <authorList>
            <person name="Liu H."/>
            <person name="Li S."/>
            <person name="Mao S."/>
        </authorList>
    </citation>
    <scope>NUCLEOTIDE SEQUENCE [LARGE SCALE GENOMIC DNA]</scope>
    <source>
        <strain evidence="1 2">13A</strain>
    </source>
</reference>
<gene>
    <name evidence="1" type="ORF">K6753_02130</name>
</gene>
<comment type="caution">
    <text evidence="1">The sequence shown here is derived from an EMBL/GenBank/DDBJ whole genome shotgun (WGS) entry which is preliminary data.</text>
</comment>